<dbReference type="RefSeq" id="WP_017105969.1">
    <property type="nucleotide sequence ID" value="NZ_MAKA01000005.1"/>
</dbReference>
<organism evidence="2 3">
    <name type="scientific">Vibrio lentus</name>
    <dbReference type="NCBI Taxonomy" id="136468"/>
    <lineage>
        <taxon>Bacteria</taxon>
        <taxon>Pseudomonadati</taxon>
        <taxon>Pseudomonadota</taxon>
        <taxon>Gammaproteobacteria</taxon>
        <taxon>Vibrionales</taxon>
        <taxon>Vibrionaceae</taxon>
        <taxon>Vibrio</taxon>
    </lineage>
</organism>
<protein>
    <recommendedName>
        <fullName evidence="4">DUF2860 domain-containing protein</fullName>
    </recommendedName>
</protein>
<comment type="caution">
    <text evidence="2">The sequence shown here is derived from an EMBL/GenBank/DDBJ whole genome shotgun (WGS) entry which is preliminary data.</text>
</comment>
<keyword evidence="1" id="KW-0732">Signal</keyword>
<proteinExistence type="predicted"/>
<feature type="chain" id="PRO_5015061332" description="DUF2860 domain-containing protein" evidence="1">
    <location>
        <begin position="20"/>
        <end position="330"/>
    </location>
</feature>
<dbReference type="Proteomes" id="UP000235778">
    <property type="component" value="Unassembled WGS sequence"/>
</dbReference>
<evidence type="ECO:0000256" key="1">
    <source>
        <dbReference type="SAM" id="SignalP"/>
    </source>
</evidence>
<dbReference type="SUPFAM" id="SSF56935">
    <property type="entry name" value="Porins"/>
    <property type="match status" value="1"/>
</dbReference>
<evidence type="ECO:0008006" key="4">
    <source>
        <dbReference type="Google" id="ProtNLM"/>
    </source>
</evidence>
<gene>
    <name evidence="2" type="ORF">BCV30_21150</name>
</gene>
<dbReference type="Pfam" id="PF11059">
    <property type="entry name" value="DUF2860"/>
    <property type="match status" value="1"/>
</dbReference>
<accession>A0A1B9QPS5</accession>
<dbReference type="AlphaFoldDB" id="A0A1B9QPS5"/>
<sequence length="330" mass="36001">MRFVLPVMFSAFASMPAYSGLAPSEGFSGNFSVLAGFYSDSSNLSTEQDSNQASLTMEGDSENQGLLGFLGTVQYTFGESLTHQVYAGTTREDIATGTIAFEIGYRHQLSGGTILDVSVLPTLISGKAWADPYAVGVNRNETDVKGNVGRLQLTNIGGTAFRTDFAIGQSDVDDELSGTQDKLGLTDEEVGLLDRERTYVYAKAGYPFILPNQAGVFVPSMVYFNSDAEGGALSFDSYGIELNYAKRIGRHGFVVTLDASDRQYDEANPIYGKAREENEYGAFLAYEFGGLMGYEDWLFITLLGLRTIDSNIDFYNSEQVLASFGVDYKF</sequence>
<reference evidence="3" key="1">
    <citation type="submission" date="2016-07" db="EMBL/GenBank/DDBJ databases">
        <title>Nontailed viruses are major unrecognized killers of bacteria in the ocean.</title>
        <authorList>
            <person name="Kauffman K."/>
            <person name="Hussain F."/>
            <person name="Yang J."/>
            <person name="Arevalo P."/>
            <person name="Brown J."/>
            <person name="Cutler M."/>
            <person name="Kelly L."/>
            <person name="Polz M.F."/>
        </authorList>
    </citation>
    <scope>NUCLEOTIDE SEQUENCE [LARGE SCALE GENOMIC DNA]</scope>
    <source>
        <strain evidence="3">10N.286.55.C1</strain>
    </source>
</reference>
<evidence type="ECO:0000313" key="2">
    <source>
        <dbReference type="EMBL" id="PME73987.1"/>
    </source>
</evidence>
<evidence type="ECO:0000313" key="3">
    <source>
        <dbReference type="Proteomes" id="UP000235778"/>
    </source>
</evidence>
<name>A0A1B9QPS5_9VIBR</name>
<feature type="signal peptide" evidence="1">
    <location>
        <begin position="1"/>
        <end position="19"/>
    </location>
</feature>
<dbReference type="PIRSF" id="PIRSF028696">
    <property type="entry name" value="UCP028696"/>
    <property type="match status" value="1"/>
</dbReference>
<dbReference type="InterPro" id="IPR016896">
    <property type="entry name" value="DUF2860"/>
</dbReference>
<dbReference type="EMBL" id="MCSI01000008">
    <property type="protein sequence ID" value="PME73987.1"/>
    <property type="molecule type" value="Genomic_DNA"/>
</dbReference>